<name>A0A8J5I570_ZINOF</name>
<proteinExistence type="predicted"/>
<organism evidence="2 3">
    <name type="scientific">Zingiber officinale</name>
    <name type="common">Ginger</name>
    <name type="synonym">Amomum zingiber</name>
    <dbReference type="NCBI Taxonomy" id="94328"/>
    <lineage>
        <taxon>Eukaryota</taxon>
        <taxon>Viridiplantae</taxon>
        <taxon>Streptophyta</taxon>
        <taxon>Embryophyta</taxon>
        <taxon>Tracheophyta</taxon>
        <taxon>Spermatophyta</taxon>
        <taxon>Magnoliopsida</taxon>
        <taxon>Liliopsida</taxon>
        <taxon>Zingiberales</taxon>
        <taxon>Zingiberaceae</taxon>
        <taxon>Zingiber</taxon>
    </lineage>
</organism>
<dbReference type="AlphaFoldDB" id="A0A8J5I570"/>
<feature type="region of interest" description="Disordered" evidence="1">
    <location>
        <begin position="144"/>
        <end position="175"/>
    </location>
</feature>
<protein>
    <submittedName>
        <fullName evidence="2">Uncharacterized protein</fullName>
    </submittedName>
</protein>
<sequence>MDNLFMEYSSEDMLMSGVEDSFGDQEPIPIDPSQTAQMGHIRDDIASHMWNDYVEHHPWEAFFLSFTSKADCVEWEEIGECIYDAFASNDVNWMICRVLEDLGSSLDSPNSMTEVCISAMTRAGTIEVGALVLATAIGLDQSRGGLSRGPTRHHTSSSFELLRPSSGFASPPQVA</sequence>
<evidence type="ECO:0000313" key="3">
    <source>
        <dbReference type="Proteomes" id="UP000734854"/>
    </source>
</evidence>
<evidence type="ECO:0000313" key="2">
    <source>
        <dbReference type="EMBL" id="KAG6535903.1"/>
    </source>
</evidence>
<accession>A0A8J5I570</accession>
<keyword evidence="3" id="KW-1185">Reference proteome</keyword>
<reference evidence="2 3" key="1">
    <citation type="submission" date="2020-08" db="EMBL/GenBank/DDBJ databases">
        <title>Plant Genome Project.</title>
        <authorList>
            <person name="Zhang R.-G."/>
        </authorList>
    </citation>
    <scope>NUCLEOTIDE SEQUENCE [LARGE SCALE GENOMIC DNA]</scope>
    <source>
        <tissue evidence="2">Rhizome</tissue>
    </source>
</reference>
<gene>
    <name evidence="2" type="ORF">ZIOFF_000934</name>
</gene>
<dbReference type="EMBL" id="JACMSC010000001">
    <property type="protein sequence ID" value="KAG6535903.1"/>
    <property type="molecule type" value="Genomic_DNA"/>
</dbReference>
<evidence type="ECO:0000256" key="1">
    <source>
        <dbReference type="SAM" id="MobiDB-lite"/>
    </source>
</evidence>
<dbReference type="Proteomes" id="UP000734854">
    <property type="component" value="Unassembled WGS sequence"/>
</dbReference>
<comment type="caution">
    <text evidence="2">The sequence shown here is derived from an EMBL/GenBank/DDBJ whole genome shotgun (WGS) entry which is preliminary data.</text>
</comment>